<proteinExistence type="predicted"/>
<keyword evidence="2" id="KW-1185">Reference proteome</keyword>
<evidence type="ECO:0000313" key="1">
    <source>
        <dbReference type="EMBL" id="ANA48976.1"/>
    </source>
</evidence>
<sequence length="217" mass="25037">MAAYAGMIAESVISLTGRTDLKVTQAIWSMLNMVVREIQAKRDWPQDLFEAVLPPYPDFQTTREIQLPRLDMWDWSKPEWPDFRPPLMGSTIRKIEYLIVGDQPALEQIRASDALIGTCQRQGVYYKKAQNFLVINAFQPWDTLRLGIYVMPGLFTAQNNTYEEYWLFEEAYEVVFAGCAYAAYKASGDDSSTQIWWSDYQQKLAAWIASRVDSDMV</sequence>
<dbReference type="EMBL" id="KU884563">
    <property type="protein sequence ID" value="ANA48976.1"/>
    <property type="molecule type" value="Genomic_DNA"/>
</dbReference>
<name>A0A1C8HSS3_BPPP4</name>
<accession>A0A1C8HSS3</accession>
<dbReference type="Proteomes" id="UP000230640">
    <property type="component" value="Segment"/>
</dbReference>
<evidence type="ECO:0000313" key="2">
    <source>
        <dbReference type="Proteomes" id="UP000230640"/>
    </source>
</evidence>
<protein>
    <submittedName>
        <fullName evidence="1">Structural protein</fullName>
    </submittedName>
</protein>
<gene>
    <name evidence="1" type="ORF">PaMx41_ORF13</name>
</gene>
<organism evidence="1 2">
    <name type="scientific">Pseudomonas phage PaMx41</name>
    <dbReference type="NCBI Taxonomy" id="1815976"/>
    <lineage>
        <taxon>Viruses</taxon>
        <taxon>Duplodnaviria</taxon>
        <taxon>Heunggongvirae</taxon>
        <taxon>Uroviricota</taxon>
        <taxon>Caudoviricetes</taxon>
        <taxon>Fredfastierviridae</taxon>
        <taxon>Jamesmcgillvirus</taxon>
        <taxon>Jamesmcgillvirus PaMx41</taxon>
    </lineage>
</organism>
<reference evidence="1 2" key="1">
    <citation type="journal article" date="2016" name="Appl. Environ. Microbiol.">
        <title>Genomic and Transcriptional Mapping of PaMx41, Archetype of a New Lineage of Bacteriophages Infecting Pseudomonas aeruginosa.</title>
        <authorList>
            <person name="Cruz-Plancarte I."/>
            <person name="Cazares A."/>
            <person name="Guarneros G."/>
        </authorList>
    </citation>
    <scope>NUCLEOTIDE SEQUENCE [LARGE SCALE GENOMIC DNA]</scope>
</reference>